<keyword evidence="4" id="KW-1185">Reference proteome</keyword>
<dbReference type="Proteomes" id="UP000471031">
    <property type="component" value="Unassembled WGS sequence"/>
</dbReference>
<evidence type="ECO:0000313" key="4">
    <source>
        <dbReference type="Proteomes" id="UP000471031"/>
    </source>
</evidence>
<dbReference type="Pfam" id="PF11167">
    <property type="entry name" value="DUF2953"/>
    <property type="match status" value="1"/>
</dbReference>
<organism evidence="3 4">
    <name type="scientific">Heliomicrobium gestii</name>
    <name type="common">Heliobacterium gestii</name>
    <dbReference type="NCBI Taxonomy" id="2699"/>
    <lineage>
        <taxon>Bacteria</taxon>
        <taxon>Bacillati</taxon>
        <taxon>Bacillota</taxon>
        <taxon>Clostridia</taxon>
        <taxon>Eubacteriales</taxon>
        <taxon>Heliobacteriaceae</taxon>
        <taxon>Heliomicrobium</taxon>
    </lineage>
</organism>
<dbReference type="AlphaFoldDB" id="A0A845L510"/>
<keyword evidence="2" id="KW-0472">Membrane</keyword>
<accession>A0A845L510</accession>
<dbReference type="EMBL" id="WXEX01000001">
    <property type="protein sequence ID" value="MZP41677.1"/>
    <property type="molecule type" value="Genomic_DNA"/>
</dbReference>
<evidence type="ECO:0000313" key="3">
    <source>
        <dbReference type="EMBL" id="MZP41677.1"/>
    </source>
</evidence>
<feature type="compositionally biased region" description="Basic and acidic residues" evidence="1">
    <location>
        <begin position="213"/>
        <end position="244"/>
    </location>
</feature>
<dbReference type="OrthoDB" id="1953500at2"/>
<feature type="transmembrane region" description="Helical" evidence="2">
    <location>
        <begin position="6"/>
        <end position="27"/>
    </location>
</feature>
<gene>
    <name evidence="3" type="ORF">GTO89_01355</name>
</gene>
<evidence type="ECO:0000256" key="1">
    <source>
        <dbReference type="SAM" id="MobiDB-lite"/>
    </source>
</evidence>
<feature type="region of interest" description="Disordered" evidence="1">
    <location>
        <begin position="212"/>
        <end position="275"/>
    </location>
</feature>
<name>A0A845L510_HELGE</name>
<proteinExistence type="predicted"/>
<protein>
    <submittedName>
        <fullName evidence="3">DUF2953 domain-containing protein</fullName>
    </submittedName>
</protein>
<keyword evidence="2" id="KW-0812">Transmembrane</keyword>
<dbReference type="RefSeq" id="WP_161260251.1">
    <property type="nucleotide sequence ID" value="NZ_JAFBDC010000001.1"/>
</dbReference>
<reference evidence="3 4" key="1">
    <citation type="submission" date="2020-01" db="EMBL/GenBank/DDBJ databases">
        <title>Whole genome sequence of Heliobacterium gestii DSM 11169.</title>
        <authorList>
            <person name="Kyndt J.A."/>
            <person name="Meyer T.E."/>
        </authorList>
    </citation>
    <scope>NUCLEOTIDE SEQUENCE [LARGE SCALE GENOMIC DNA]</scope>
    <source>
        <strain evidence="3 4">DSM 11169</strain>
    </source>
</reference>
<keyword evidence="2" id="KW-1133">Transmembrane helix</keyword>
<comment type="caution">
    <text evidence="3">The sequence shown here is derived from an EMBL/GenBank/DDBJ whole genome shotgun (WGS) entry which is preliminary data.</text>
</comment>
<dbReference type="InterPro" id="IPR021338">
    <property type="entry name" value="DUF2953"/>
</dbReference>
<sequence>MTKLLFWTLMGGVFVIALGVLIIYLPFTMQIRYRRNGEKDDFVVNWLLFGIPFKLINLPKVDVKSEKTPPTILVRLKKLYQRKAHQSEQRVDRFFTVFTSAWPRLKRLLRIIRLEKRNFCLRQLRWETRVGARDALDTALIAGSLWSFKYMLVAWLDRFVDDVDHRPRVNVVPLYGGKRLDVSLDFVFTIRPGHIIVVGLWNAGYFPGNMPKAFDKNRRGPAEGKGERREEKPRDEKPHNERQQEYGVPTIVPPPRRYANRMKQQERKKKVKWRE</sequence>
<feature type="compositionally biased region" description="Basic residues" evidence="1">
    <location>
        <begin position="266"/>
        <end position="275"/>
    </location>
</feature>
<evidence type="ECO:0000256" key="2">
    <source>
        <dbReference type="SAM" id="Phobius"/>
    </source>
</evidence>